<dbReference type="Proteomes" id="UP000290289">
    <property type="component" value="Chromosome 1"/>
</dbReference>
<evidence type="ECO:0000313" key="1">
    <source>
        <dbReference type="EMBL" id="RXI09147.1"/>
    </source>
</evidence>
<dbReference type="EMBL" id="RDQH01000327">
    <property type="protein sequence ID" value="RXI09147.1"/>
    <property type="molecule type" value="Genomic_DNA"/>
</dbReference>
<keyword evidence="2" id="KW-1185">Reference proteome</keyword>
<comment type="caution">
    <text evidence="1">The sequence shown here is derived from an EMBL/GenBank/DDBJ whole genome shotgun (WGS) entry which is preliminary data.</text>
</comment>
<protein>
    <submittedName>
        <fullName evidence="1">Uncharacterized protein</fullName>
    </submittedName>
</protein>
<evidence type="ECO:0000313" key="2">
    <source>
        <dbReference type="Proteomes" id="UP000290289"/>
    </source>
</evidence>
<dbReference type="AlphaFoldDB" id="A0A498KNL8"/>
<gene>
    <name evidence="1" type="ORF">DVH24_023308</name>
</gene>
<proteinExistence type="predicted"/>
<reference evidence="1 2" key="1">
    <citation type="submission" date="2018-10" db="EMBL/GenBank/DDBJ databases">
        <title>A high-quality apple genome assembly.</title>
        <authorList>
            <person name="Hu J."/>
        </authorList>
    </citation>
    <scope>NUCLEOTIDE SEQUENCE [LARGE SCALE GENOMIC DNA]</scope>
    <source>
        <strain evidence="2">cv. HFTH1</strain>
        <tissue evidence="1">Young leaf</tissue>
    </source>
</reference>
<name>A0A498KNL8_MALDO</name>
<sequence length="111" mass="12423">MPYTPTRAMPFQDSLRFCTRFPCVGFRSTLQLAWIPPHQLGSMVVSPSSTASVLSALDDRLSLGAWCVRLSAVWLGLSMDTGIPLSKFWRRPRPGCLVPLVFELYIESFSV</sequence>
<accession>A0A498KNL8</accession>
<organism evidence="1 2">
    <name type="scientific">Malus domestica</name>
    <name type="common">Apple</name>
    <name type="synonym">Pyrus malus</name>
    <dbReference type="NCBI Taxonomy" id="3750"/>
    <lineage>
        <taxon>Eukaryota</taxon>
        <taxon>Viridiplantae</taxon>
        <taxon>Streptophyta</taxon>
        <taxon>Embryophyta</taxon>
        <taxon>Tracheophyta</taxon>
        <taxon>Spermatophyta</taxon>
        <taxon>Magnoliopsida</taxon>
        <taxon>eudicotyledons</taxon>
        <taxon>Gunneridae</taxon>
        <taxon>Pentapetalae</taxon>
        <taxon>rosids</taxon>
        <taxon>fabids</taxon>
        <taxon>Rosales</taxon>
        <taxon>Rosaceae</taxon>
        <taxon>Amygdaloideae</taxon>
        <taxon>Maleae</taxon>
        <taxon>Malus</taxon>
    </lineage>
</organism>